<evidence type="ECO:0000313" key="4">
    <source>
        <dbReference type="Proteomes" id="UP001632037"/>
    </source>
</evidence>
<protein>
    <recommendedName>
        <fullName evidence="2">Ig-like domain-containing protein</fullName>
    </recommendedName>
</protein>
<dbReference type="AlphaFoldDB" id="A0ABD3G774"/>
<dbReference type="Gene3D" id="3.40.1190.20">
    <property type="match status" value="1"/>
</dbReference>
<dbReference type="InterPro" id="IPR019410">
    <property type="entry name" value="Methyltransf_16"/>
</dbReference>
<dbReference type="Pfam" id="PF00294">
    <property type="entry name" value="PfkB"/>
    <property type="match status" value="1"/>
</dbReference>
<organism evidence="3 4">
    <name type="scientific">Phytophthora oleae</name>
    <dbReference type="NCBI Taxonomy" id="2107226"/>
    <lineage>
        <taxon>Eukaryota</taxon>
        <taxon>Sar</taxon>
        <taxon>Stramenopiles</taxon>
        <taxon>Oomycota</taxon>
        <taxon>Peronosporomycetes</taxon>
        <taxon>Peronosporales</taxon>
        <taxon>Peronosporaceae</taxon>
        <taxon>Phytophthora</taxon>
    </lineage>
</organism>
<dbReference type="PROSITE" id="PS50835">
    <property type="entry name" value="IG_LIKE"/>
    <property type="match status" value="1"/>
</dbReference>
<dbReference type="InterPro" id="IPR011611">
    <property type="entry name" value="PfkB_dom"/>
</dbReference>
<dbReference type="CDD" id="cd02440">
    <property type="entry name" value="AdoMet_MTases"/>
    <property type="match status" value="1"/>
</dbReference>
<evidence type="ECO:0000313" key="3">
    <source>
        <dbReference type="EMBL" id="KAL3674446.1"/>
    </source>
</evidence>
<gene>
    <name evidence="3" type="ORF">V7S43_000397</name>
</gene>
<dbReference type="Proteomes" id="UP001632037">
    <property type="component" value="Unassembled WGS sequence"/>
</dbReference>
<feature type="domain" description="Ig-like" evidence="2">
    <location>
        <begin position="257"/>
        <end position="361"/>
    </location>
</feature>
<comment type="caution">
    <text evidence="3">The sequence shown here is derived from an EMBL/GenBank/DDBJ whole genome shotgun (WGS) entry which is preliminary data.</text>
</comment>
<dbReference type="Gene3D" id="3.40.50.150">
    <property type="entry name" value="Vaccinia Virus protein VP39"/>
    <property type="match status" value="1"/>
</dbReference>
<dbReference type="PANTHER" id="PTHR42774:SF3">
    <property type="entry name" value="KETOHEXOKINASE"/>
    <property type="match status" value="1"/>
</dbReference>
<proteinExistence type="predicted"/>
<dbReference type="PANTHER" id="PTHR42774">
    <property type="entry name" value="PHOSPHOTRANSFERASE SYSTEM TRANSPORT PROTEIN"/>
    <property type="match status" value="1"/>
</dbReference>
<dbReference type="InterPro" id="IPR052562">
    <property type="entry name" value="Ketohexokinase-related"/>
</dbReference>
<dbReference type="InterPro" id="IPR029056">
    <property type="entry name" value="Ribokinase-like"/>
</dbReference>
<dbReference type="InterPro" id="IPR007110">
    <property type="entry name" value="Ig-like_dom"/>
</dbReference>
<dbReference type="Pfam" id="PF10294">
    <property type="entry name" value="Methyltransf_16"/>
    <property type="match status" value="1"/>
</dbReference>
<evidence type="ECO:0000259" key="2">
    <source>
        <dbReference type="PROSITE" id="PS50835"/>
    </source>
</evidence>
<dbReference type="InterPro" id="IPR029063">
    <property type="entry name" value="SAM-dependent_MTases_sf"/>
</dbReference>
<name>A0ABD3G774_9STRA</name>
<evidence type="ECO:0000256" key="1">
    <source>
        <dbReference type="SAM" id="MobiDB-lite"/>
    </source>
</evidence>
<dbReference type="EMBL" id="JBIMZQ010000001">
    <property type="protein sequence ID" value="KAL3674446.1"/>
    <property type="molecule type" value="Genomic_DNA"/>
</dbReference>
<sequence length="703" mass="78283">MDVIAVGTAAIDVVHEVAAYPEEDTKARSLATYKCRGGNAANALVVCSQLGGRCHWLSTSTDPEKDNDAAFIHADLAAFNVDCSLVVIEKEGSMPVSYILASRATGSRTIVHSRTVAELSCEAFERQVEQYLTENRQHPNAPVWFHFEGRNMETVRKMMVHVRERAPYAKISVEIEFPRYPWTLAKTLASLADYVFMSKDYLRDNNNISSAYEFFEGILTQRWGEDWNQWTKAFICPWGSKGVYYLEMADSTVHHIPAAQLDRVVESNGAGDTFIGATIACLSRGSALLHLVLKTACDVATVKCSQHGFKLPTDKILTWQRNLQEREDSTVLNAEGLSIDGPQTCKMKGDSANTSNVPQMTHSVTSEVELELQRVQHHNDNCSVLLFAVPLLPILEEDDDGDVVVPRRHATKRMKSSKLISTDEASSTARSDKGIQPQSSQQGTGTTFILEAHSRSTWDTAGTQLWRAAFLLAEYIYNASDIFSGQTVLELGCGIGFTSIVASQMSDCVYATDSDNNALLVAQRNAERNCSGDLRLRLLDWEDNNLISTSTCTSTSLFTWTSTDVTKLEDVTIIIASDVFYDDITTTQFLIALRRLMLQHNRATSYVSAERRSVFSAVAMKVVSLGYDTFQDHVCLHDPSTCHTYVAENQIRCQVCATDFGTDDGNLLQFVVREISIDTFPQRFKYDRLSSLMLWKISAVVVR</sequence>
<accession>A0ABD3G774</accession>
<feature type="region of interest" description="Disordered" evidence="1">
    <location>
        <begin position="414"/>
        <end position="444"/>
    </location>
</feature>
<dbReference type="SUPFAM" id="SSF53613">
    <property type="entry name" value="Ribokinase-like"/>
    <property type="match status" value="1"/>
</dbReference>
<dbReference type="SUPFAM" id="SSF53335">
    <property type="entry name" value="S-adenosyl-L-methionine-dependent methyltransferases"/>
    <property type="match status" value="1"/>
</dbReference>
<feature type="compositionally biased region" description="Polar residues" evidence="1">
    <location>
        <begin position="418"/>
        <end position="429"/>
    </location>
</feature>
<reference evidence="3 4" key="1">
    <citation type="submission" date="2024-09" db="EMBL/GenBank/DDBJ databases">
        <title>Genome sequencing and assembly of Phytophthora oleae, isolate VK10A, causative agent of rot of olive drupes.</title>
        <authorList>
            <person name="Conti Taguali S."/>
            <person name="Riolo M."/>
            <person name="La Spada F."/>
            <person name="Cacciola S.O."/>
            <person name="Dionisio G."/>
        </authorList>
    </citation>
    <scope>NUCLEOTIDE SEQUENCE [LARGE SCALE GENOMIC DNA]</scope>
    <source>
        <strain evidence="3 4">VK10A</strain>
    </source>
</reference>
<keyword evidence="4" id="KW-1185">Reference proteome</keyword>